<evidence type="ECO:0000313" key="3">
    <source>
        <dbReference type="Proteomes" id="UP000184248"/>
    </source>
</evidence>
<organism evidence="2 3">
    <name type="scientific">Halomonas caseinilytica</name>
    <dbReference type="NCBI Taxonomy" id="438744"/>
    <lineage>
        <taxon>Bacteria</taxon>
        <taxon>Pseudomonadati</taxon>
        <taxon>Pseudomonadota</taxon>
        <taxon>Gammaproteobacteria</taxon>
        <taxon>Oceanospirillales</taxon>
        <taxon>Halomonadaceae</taxon>
        <taxon>Halomonas</taxon>
    </lineage>
</organism>
<name>A0A1M6YAL2_9GAMM</name>
<evidence type="ECO:0000259" key="1">
    <source>
        <dbReference type="PROSITE" id="PS51750"/>
    </source>
</evidence>
<gene>
    <name evidence="2" type="ORF">SAMN05192556_108115</name>
</gene>
<reference evidence="3" key="1">
    <citation type="submission" date="2016-11" db="EMBL/GenBank/DDBJ databases">
        <authorList>
            <person name="Varghese N."/>
            <person name="Submissions S."/>
        </authorList>
    </citation>
    <scope>NUCLEOTIDE SEQUENCE [LARGE SCALE GENOMIC DNA]</scope>
    <source>
        <strain evidence="3">ALO Sharm</strain>
    </source>
</reference>
<dbReference type="PROSITE" id="PS51750">
    <property type="entry name" value="BRO_N"/>
    <property type="match status" value="1"/>
</dbReference>
<dbReference type="Proteomes" id="UP000184248">
    <property type="component" value="Unassembled WGS sequence"/>
</dbReference>
<dbReference type="Pfam" id="PF02498">
    <property type="entry name" value="Bro-N"/>
    <property type="match status" value="1"/>
</dbReference>
<accession>A0A1M6YAL2</accession>
<dbReference type="AlphaFoldDB" id="A0A1M6YAL2"/>
<evidence type="ECO:0000313" key="2">
    <source>
        <dbReference type="EMBL" id="SHL15310.1"/>
    </source>
</evidence>
<feature type="domain" description="Bro-N" evidence="1">
    <location>
        <begin position="26"/>
        <end position="135"/>
    </location>
</feature>
<dbReference type="SMART" id="SM01040">
    <property type="entry name" value="Bro-N"/>
    <property type="match status" value="1"/>
</dbReference>
<dbReference type="PANTHER" id="PTHR36180:SF2">
    <property type="entry name" value="BRO FAMILY PROTEIN"/>
    <property type="match status" value="1"/>
</dbReference>
<protein>
    <submittedName>
        <fullName evidence="2">BRO family, N-terminal domain</fullName>
    </submittedName>
</protein>
<dbReference type="InterPro" id="IPR003497">
    <property type="entry name" value="BRO_N_domain"/>
</dbReference>
<keyword evidence="3" id="KW-1185">Reference proteome</keyword>
<proteinExistence type="predicted"/>
<dbReference type="EMBL" id="FRAL01000008">
    <property type="protein sequence ID" value="SHL15310.1"/>
    <property type="molecule type" value="Genomic_DNA"/>
</dbReference>
<dbReference type="RefSeq" id="WP_082920071.1">
    <property type="nucleotide sequence ID" value="NZ_BDEO01000014.1"/>
</dbReference>
<dbReference type="PANTHER" id="PTHR36180">
    <property type="entry name" value="DNA-BINDING PROTEIN-RELATED-RELATED"/>
    <property type="match status" value="1"/>
</dbReference>
<sequence length="149" mass="16793">MVCQILRENAIETASTDIRTFNPSGHTDIDMDIRVVDFDGEPWFVASDVCKALGVYVYGKKVNSSMALRKLDKTEKKVEGVNRIAPSAFDRRMKTVALISESGLYKLVMRSDKPQARAFQDWVTKVVLPSDLLRLSHRRADRTGSLHPP</sequence>